<protein>
    <submittedName>
        <fullName evidence="3">Keratin associated protein 19-6</fullName>
    </submittedName>
</protein>
<name>A0A8W4FHL1_PIG</name>
<dbReference type="Pfam" id="PF11759">
    <property type="entry name" value="KRTAP"/>
    <property type="match status" value="1"/>
</dbReference>
<dbReference type="GO" id="GO:0005829">
    <property type="term" value="C:cytosol"/>
    <property type="evidence" value="ECO:0007669"/>
    <property type="project" value="UniProtKB-ARBA"/>
</dbReference>
<accession>A0A8W4FHL1</accession>
<dbReference type="Proteomes" id="UP000008227">
    <property type="component" value="Chromosome 13"/>
</dbReference>
<reference evidence="3" key="3">
    <citation type="submission" date="2025-09" db="UniProtKB">
        <authorList>
            <consortium name="Ensembl"/>
        </authorList>
    </citation>
    <scope>IDENTIFICATION</scope>
</reference>
<evidence type="ECO:0000256" key="1">
    <source>
        <dbReference type="ARBA" id="ARBA00022737"/>
    </source>
</evidence>
<keyword evidence="1" id="KW-0677">Repeat</keyword>
<dbReference type="InterPro" id="IPR021743">
    <property type="entry name" value="KRTAP_type8/19/20/21/22"/>
</dbReference>
<dbReference type="Ensembl" id="ENSSSCT00000090098.1">
    <property type="protein sequence ID" value="ENSSSCP00000078361.1"/>
    <property type="gene ID" value="ENSSSCG00000043474.1"/>
</dbReference>
<keyword evidence="4" id="KW-1185">Reference proteome</keyword>
<organism evidence="3 4">
    <name type="scientific">Sus scrofa</name>
    <name type="common">Pig</name>
    <dbReference type="NCBI Taxonomy" id="9823"/>
    <lineage>
        <taxon>Eukaryota</taxon>
        <taxon>Metazoa</taxon>
        <taxon>Chordata</taxon>
        <taxon>Craniata</taxon>
        <taxon>Vertebrata</taxon>
        <taxon>Euteleostomi</taxon>
        <taxon>Mammalia</taxon>
        <taxon>Eutheria</taxon>
        <taxon>Laurasiatheria</taxon>
        <taxon>Artiodactyla</taxon>
        <taxon>Suina</taxon>
        <taxon>Suidae</taxon>
        <taxon>Sus</taxon>
    </lineage>
</organism>
<keyword evidence="2" id="KW-0416">Keratin</keyword>
<evidence type="ECO:0000313" key="4">
    <source>
        <dbReference type="Proteomes" id="UP000008227"/>
    </source>
</evidence>
<dbReference type="GeneTree" id="ENSGT00950000184153"/>
<reference evidence="3" key="2">
    <citation type="submission" date="2025-08" db="UniProtKB">
        <authorList>
            <consortium name="Ensembl"/>
        </authorList>
    </citation>
    <scope>IDENTIFICATION</scope>
</reference>
<dbReference type="GO" id="GO:0005882">
    <property type="term" value="C:intermediate filament"/>
    <property type="evidence" value="ECO:0007669"/>
    <property type="project" value="UniProtKB-KW"/>
</dbReference>
<dbReference type="AlphaFoldDB" id="A0A8W4FHL1"/>
<gene>
    <name evidence="3" type="primary">KRTAP19-6</name>
</gene>
<proteinExistence type="predicted"/>
<evidence type="ECO:0000313" key="3">
    <source>
        <dbReference type="Ensembl" id="ENSSSCP00000078361.1"/>
    </source>
</evidence>
<evidence type="ECO:0000256" key="2">
    <source>
        <dbReference type="ARBA" id="ARBA00022744"/>
    </source>
</evidence>
<sequence length="57" mass="6163">ISYYSNYCKGLGYSSGCFGGLNYGCGCGGNYGFGYGRYRHSCCHPLGCRGYGFSSFH</sequence>
<reference evidence="3" key="1">
    <citation type="journal article" date="2020" name="Gigascience">
        <title>An improved pig reference genome sequence to enable pig genetics and genomics research.</title>
        <authorList>
            <person name="Warr A."/>
            <person name="Affara N."/>
            <person name="Aken B."/>
            <person name="Beiki H."/>
            <person name="Bickhart D.M."/>
            <person name="Billis K."/>
            <person name="Chow W."/>
            <person name="Eory L."/>
            <person name="Finlayson H.A."/>
            <person name="Flicek P."/>
            <person name="Giron C.G."/>
            <person name="Griffin D.K."/>
            <person name="Hall R."/>
            <person name="Hannum G."/>
            <person name="Hourlier T."/>
            <person name="Howe K."/>
            <person name="Hume D.A."/>
            <person name="Izuogu O."/>
            <person name="Kim K."/>
            <person name="Koren S."/>
            <person name="Liu H."/>
            <person name="Manchanda N."/>
            <person name="Martin F.J."/>
            <person name="Nonneman D.J."/>
            <person name="O'Connor R.E."/>
            <person name="Phillippy A.M."/>
            <person name="Rohrer G.A."/>
            <person name="Rosen B.D."/>
            <person name="Rund L.A."/>
            <person name="Sargent C.A."/>
            <person name="Schook L.B."/>
            <person name="Schroeder S.G."/>
            <person name="Schwartz A.S."/>
            <person name="Skinner B.M."/>
            <person name="Talbot R."/>
            <person name="Tseng E."/>
            <person name="Tuggle C.K."/>
            <person name="Watson M."/>
            <person name="Smith T.P.L."/>
            <person name="Archibald A.L."/>
        </authorList>
    </citation>
    <scope>NUCLEOTIDE SEQUENCE [LARGE SCALE GENOMIC DNA]</scope>
    <source>
        <strain evidence="3">Duroc</strain>
    </source>
</reference>